<comment type="caution">
    <text evidence="4">The sequence shown here is derived from an EMBL/GenBank/DDBJ whole genome shotgun (WGS) entry which is preliminary data.</text>
</comment>
<evidence type="ECO:0000313" key="5">
    <source>
        <dbReference type="Proteomes" id="UP000248790"/>
    </source>
</evidence>
<reference evidence="4 5" key="1">
    <citation type="submission" date="2018-06" db="EMBL/GenBank/DDBJ databases">
        <title>Genomic Encyclopedia of Archaeal and Bacterial Type Strains, Phase II (KMG-II): from individual species to whole genera.</title>
        <authorList>
            <person name="Goeker M."/>
        </authorList>
    </citation>
    <scope>NUCLEOTIDE SEQUENCE [LARGE SCALE GENOMIC DNA]</scope>
    <source>
        <strain evidence="4 5">DSM 21851</strain>
    </source>
</reference>
<dbReference type="Pfam" id="PF16344">
    <property type="entry name" value="FecR_C"/>
    <property type="match status" value="1"/>
</dbReference>
<organism evidence="4 5">
    <name type="scientific">Larkinella arboricola</name>
    <dbReference type="NCBI Taxonomy" id="643671"/>
    <lineage>
        <taxon>Bacteria</taxon>
        <taxon>Pseudomonadati</taxon>
        <taxon>Bacteroidota</taxon>
        <taxon>Cytophagia</taxon>
        <taxon>Cytophagales</taxon>
        <taxon>Spirosomataceae</taxon>
        <taxon>Larkinella</taxon>
    </lineage>
</organism>
<evidence type="ECO:0000256" key="1">
    <source>
        <dbReference type="SAM" id="Phobius"/>
    </source>
</evidence>
<dbReference type="Proteomes" id="UP000248790">
    <property type="component" value="Unassembled WGS sequence"/>
</dbReference>
<evidence type="ECO:0000313" key="4">
    <source>
        <dbReference type="EMBL" id="RAJ91076.1"/>
    </source>
</evidence>
<keyword evidence="5" id="KW-1185">Reference proteome</keyword>
<dbReference type="Pfam" id="PF04773">
    <property type="entry name" value="FecR"/>
    <property type="match status" value="1"/>
</dbReference>
<dbReference type="PANTHER" id="PTHR30273">
    <property type="entry name" value="PERIPLASMIC SIGNAL SENSOR AND SIGMA FACTOR ACTIVATOR FECR-RELATED"/>
    <property type="match status" value="1"/>
</dbReference>
<dbReference type="PIRSF" id="PIRSF018266">
    <property type="entry name" value="FecR"/>
    <property type="match status" value="1"/>
</dbReference>
<accession>A0A327WL99</accession>
<evidence type="ECO:0000259" key="3">
    <source>
        <dbReference type="Pfam" id="PF16344"/>
    </source>
</evidence>
<dbReference type="PANTHER" id="PTHR30273:SF2">
    <property type="entry name" value="PROTEIN FECR"/>
    <property type="match status" value="1"/>
</dbReference>
<sequence>MTFCKLINRKLKSETIMKSYESYTVEDFIQDDDFRDWVQGRGNRGLFWRSFLQKYPEKRLAFQQAELFIRAAAVPPETLSEAEIRKETEKFIENAFTYSVHRQHRVSPDLSNRQPAYFVRWGLRIAASLAVVAGLLWYMVATKANPSHAVASDNGGNQLVETRNDTRQLLRVVLNDSSEVLLSPQSRLRYPSQFSGNARVVYLQGEGSFSVRRQSQPFMVYTGEMVTKVLGTQFVVKAFDLDKKITVQVLSGKVSVYKKKPEHVPDNKEVNGLILNVNQAAIFEKNEGNLTKTLVADPAPIQKKSRDNSFVYDEVPLPRILRELENTYGIPIQFDEQNFETCKITAILSSESLYQKLDLLCKASSASYEITDGQIVISRKGYR</sequence>
<name>A0A327WL99_LARAB</name>
<dbReference type="AlphaFoldDB" id="A0A327WL99"/>
<dbReference type="GO" id="GO:0016989">
    <property type="term" value="F:sigma factor antagonist activity"/>
    <property type="evidence" value="ECO:0007669"/>
    <property type="project" value="TreeGrafter"/>
</dbReference>
<dbReference type="InterPro" id="IPR032508">
    <property type="entry name" value="FecR_C"/>
</dbReference>
<gene>
    <name evidence="4" type="ORF">LX87_05293</name>
</gene>
<feature type="domain" description="FecR protein" evidence="2">
    <location>
        <begin position="166"/>
        <end position="254"/>
    </location>
</feature>
<dbReference type="InterPro" id="IPR006860">
    <property type="entry name" value="FecR"/>
</dbReference>
<evidence type="ECO:0000259" key="2">
    <source>
        <dbReference type="Pfam" id="PF04773"/>
    </source>
</evidence>
<keyword evidence="1" id="KW-0472">Membrane</keyword>
<dbReference type="EMBL" id="QLMC01000009">
    <property type="protein sequence ID" value="RAJ91076.1"/>
    <property type="molecule type" value="Genomic_DNA"/>
</dbReference>
<feature type="transmembrane region" description="Helical" evidence="1">
    <location>
        <begin position="121"/>
        <end position="140"/>
    </location>
</feature>
<protein>
    <submittedName>
        <fullName evidence="4">FecR family protein</fullName>
    </submittedName>
</protein>
<dbReference type="Gene3D" id="2.60.120.1440">
    <property type="match status" value="1"/>
</dbReference>
<dbReference type="InterPro" id="IPR012373">
    <property type="entry name" value="Ferrdict_sens_TM"/>
</dbReference>
<feature type="domain" description="Protein FecR C-terminal" evidence="3">
    <location>
        <begin position="310"/>
        <end position="377"/>
    </location>
</feature>
<keyword evidence="1" id="KW-0812">Transmembrane</keyword>
<keyword evidence="1" id="KW-1133">Transmembrane helix</keyword>
<proteinExistence type="predicted"/>
<dbReference type="Gene3D" id="3.55.50.30">
    <property type="match status" value="1"/>
</dbReference>